<dbReference type="GO" id="GO:0005737">
    <property type="term" value="C:cytoplasm"/>
    <property type="evidence" value="ECO:0007669"/>
    <property type="project" value="TreeGrafter"/>
</dbReference>
<dbReference type="SMART" id="SM01017">
    <property type="entry name" value="Arrestin_C"/>
    <property type="match status" value="1"/>
</dbReference>
<dbReference type="InterPro" id="IPR011022">
    <property type="entry name" value="Arrestin_C-like"/>
</dbReference>
<evidence type="ECO:0000259" key="3">
    <source>
        <dbReference type="SMART" id="SM01017"/>
    </source>
</evidence>
<protein>
    <recommendedName>
        <fullName evidence="3">Arrestin C-terminal-like domain-containing protein</fullName>
    </recommendedName>
</protein>
<feature type="domain" description="Arrestin C-terminal-like" evidence="3">
    <location>
        <begin position="191"/>
        <end position="318"/>
    </location>
</feature>
<dbReference type="InterPro" id="IPR014756">
    <property type="entry name" value="Ig_E-set"/>
</dbReference>
<accession>A0A8C0ZQB1</accession>
<dbReference type="PANTHER" id="PTHR11188:SF48">
    <property type="entry name" value="ARRESTIN DOMAIN-CONTAINING PROTEIN 2"/>
    <property type="match status" value="1"/>
</dbReference>
<feature type="compositionally biased region" description="Pro residues" evidence="2">
    <location>
        <begin position="411"/>
        <end position="421"/>
    </location>
</feature>
<evidence type="ECO:0000256" key="1">
    <source>
        <dbReference type="ARBA" id="ARBA00005298"/>
    </source>
</evidence>
<evidence type="ECO:0000256" key="2">
    <source>
        <dbReference type="SAM" id="MobiDB-lite"/>
    </source>
</evidence>
<dbReference type="Pfam" id="PF00339">
    <property type="entry name" value="Arrestin_N"/>
    <property type="match status" value="1"/>
</dbReference>
<dbReference type="AlphaFoldDB" id="A0A8C0ZQB1"/>
<dbReference type="Pfam" id="PF02752">
    <property type="entry name" value="Arrestin_C"/>
    <property type="match status" value="1"/>
</dbReference>
<reference evidence="4" key="1">
    <citation type="submission" date="2023-09" db="UniProtKB">
        <authorList>
            <consortium name="Ensembl"/>
        </authorList>
    </citation>
    <scope>IDENTIFICATION</scope>
</reference>
<dbReference type="Gene3D" id="2.60.40.640">
    <property type="match status" value="2"/>
</dbReference>
<dbReference type="Ensembl" id="ENSCCNT00000013785.1">
    <property type="protein sequence ID" value="ENSCCNP00000010486.1"/>
    <property type="gene ID" value="ENSCCNG00000010061.1"/>
</dbReference>
<dbReference type="PANTHER" id="PTHR11188">
    <property type="entry name" value="ARRESTIN DOMAIN CONTAINING PROTEIN"/>
    <property type="match status" value="1"/>
</dbReference>
<organism evidence="4">
    <name type="scientific">Castor canadensis</name>
    <name type="common">American beaver</name>
    <dbReference type="NCBI Taxonomy" id="51338"/>
    <lineage>
        <taxon>Eukaryota</taxon>
        <taxon>Metazoa</taxon>
        <taxon>Chordata</taxon>
        <taxon>Craniata</taxon>
        <taxon>Vertebrata</taxon>
        <taxon>Euteleostomi</taxon>
        <taxon>Mammalia</taxon>
        <taxon>Eutheria</taxon>
        <taxon>Euarchontoglires</taxon>
        <taxon>Glires</taxon>
        <taxon>Rodentia</taxon>
        <taxon>Castorimorpha</taxon>
        <taxon>Castoridae</taxon>
        <taxon>Castor</taxon>
    </lineage>
</organism>
<proteinExistence type="inferred from homology"/>
<name>A0A8C0ZQB1_CASCN</name>
<dbReference type="GO" id="GO:0015031">
    <property type="term" value="P:protein transport"/>
    <property type="evidence" value="ECO:0007669"/>
    <property type="project" value="TreeGrafter"/>
</dbReference>
<gene>
    <name evidence="4" type="primary">Arrdc2</name>
</gene>
<dbReference type="InterPro" id="IPR050357">
    <property type="entry name" value="Arrestin_domain-protein"/>
</dbReference>
<dbReference type="GO" id="GO:0005886">
    <property type="term" value="C:plasma membrane"/>
    <property type="evidence" value="ECO:0007669"/>
    <property type="project" value="TreeGrafter"/>
</dbReference>
<comment type="similarity">
    <text evidence="1">Belongs to the arrestin family.</text>
</comment>
<dbReference type="InterPro" id="IPR011021">
    <property type="entry name" value="Arrestin-like_N"/>
</dbReference>
<evidence type="ECO:0000313" key="4">
    <source>
        <dbReference type="Ensembl" id="ENSCCNP00000010486.1"/>
    </source>
</evidence>
<dbReference type="SUPFAM" id="SSF81296">
    <property type="entry name" value="E set domains"/>
    <property type="match status" value="2"/>
</dbReference>
<feature type="region of interest" description="Disordered" evidence="2">
    <location>
        <begin position="395"/>
        <end position="421"/>
    </location>
</feature>
<dbReference type="InterPro" id="IPR014752">
    <property type="entry name" value="Arrestin-like_C"/>
</dbReference>
<dbReference type="FunFam" id="2.60.40.640:FF:000007">
    <property type="entry name" value="Arrestin domain-containing protein 3 mRNA"/>
    <property type="match status" value="1"/>
</dbReference>
<sequence length="421" mass="45236">RSRVRSQGGRAMVFGQVKAFAVRLDGASAGAEPVFSGGQVVAGRVWLELTGAARVGALGLRARGRAHVHWTESRSAGASTAYTHSYSECVELLSHRATLLAPDTGATTTLPAGRHEFPFSFQLPLALVTSFEGKHGHVRYCVKATLHRPWFPVRRARKAFTVIEPLDINTPALLAPQAGTREKVARPWYCARGLVSLSAKIDRKGFTPGEVIAIVAEVDNGCVRPVLPRAALVQTQTFVARGARKQKHAVVASVAGEPVGAGQRTPWRGPALRIPPLAPSILHCRVLHVAYSLQVSVDIPGASKLRLELPLVVGTVPLHPFSSRSSSVGSQAAFLLDWGPGALPEPPEAPPEYTDVVTEEVTATVPSPFPPQDPGLCLDGSYFLYIQEFRLRPPPLYSEDPPHPCPGELDQPPPPCISERP</sequence>